<proteinExistence type="predicted"/>
<accession>A0A1C4AGQ7</accession>
<organism evidence="1 2">
    <name type="scientific">Bacillus thuringiensis</name>
    <dbReference type="NCBI Taxonomy" id="1428"/>
    <lineage>
        <taxon>Bacteria</taxon>
        <taxon>Bacillati</taxon>
        <taxon>Bacillota</taxon>
        <taxon>Bacilli</taxon>
        <taxon>Bacillales</taxon>
        <taxon>Bacillaceae</taxon>
        <taxon>Bacillus</taxon>
        <taxon>Bacillus cereus group</taxon>
    </lineage>
</organism>
<gene>
    <name evidence="1" type="ORF">BTT61001_00758</name>
</gene>
<protein>
    <submittedName>
        <fullName evidence="1">Uncharacterized protein</fullName>
    </submittedName>
</protein>
<dbReference type="Proteomes" id="UP000195991">
    <property type="component" value="Unassembled WGS sequence"/>
</dbReference>
<sequence>MQLILLFMPLFEGSKRPIGAG</sequence>
<evidence type="ECO:0000313" key="2">
    <source>
        <dbReference type="Proteomes" id="UP000195991"/>
    </source>
</evidence>
<dbReference type="AlphaFoldDB" id="A0A1C4AGQ7"/>
<name>A0A1C4AGQ7_BACTU</name>
<dbReference type="EMBL" id="FMBI01000022">
    <property type="protein sequence ID" value="SCB93832.1"/>
    <property type="molecule type" value="Genomic_DNA"/>
</dbReference>
<evidence type="ECO:0000313" key="1">
    <source>
        <dbReference type="EMBL" id="SCB93832.1"/>
    </source>
</evidence>
<reference evidence="1 2" key="1">
    <citation type="submission" date="2016-08" db="EMBL/GenBank/DDBJ databases">
        <authorList>
            <person name="Seilhamer J.J."/>
        </authorList>
    </citation>
    <scope>NUCLEOTIDE SEQUENCE [LARGE SCALE GENOMIC DNA]</scope>
    <source>
        <strain evidence="1 2">IEBC_T61001</strain>
    </source>
</reference>